<keyword evidence="7 10" id="KW-0472">Membrane</keyword>
<evidence type="ECO:0000256" key="6">
    <source>
        <dbReference type="ARBA" id="ARBA00022989"/>
    </source>
</evidence>
<evidence type="ECO:0000256" key="5">
    <source>
        <dbReference type="ARBA" id="ARBA00022833"/>
    </source>
</evidence>
<dbReference type="PROSITE" id="PS50089">
    <property type="entry name" value="ZF_RING_2"/>
    <property type="match status" value="1"/>
</dbReference>
<evidence type="ECO:0000256" key="10">
    <source>
        <dbReference type="SAM" id="Phobius"/>
    </source>
</evidence>
<feature type="transmembrane region" description="Helical" evidence="10">
    <location>
        <begin position="29"/>
        <end position="49"/>
    </location>
</feature>
<evidence type="ECO:0000256" key="3">
    <source>
        <dbReference type="ARBA" id="ARBA00022723"/>
    </source>
</evidence>
<name>A0AAW1W2A7_RUBAR</name>
<gene>
    <name evidence="12" type="ORF">M0R45_037563</name>
</gene>
<proteinExistence type="inferred from homology"/>
<keyword evidence="4 9" id="KW-0863">Zinc-finger</keyword>
<evidence type="ECO:0000256" key="4">
    <source>
        <dbReference type="ARBA" id="ARBA00022771"/>
    </source>
</evidence>
<comment type="subcellular location">
    <subcellularLocation>
        <location evidence="1">Membrane</location>
    </subcellularLocation>
</comment>
<dbReference type="Gene3D" id="3.30.40.10">
    <property type="entry name" value="Zinc/RING finger domain, C3HC4 (zinc finger)"/>
    <property type="match status" value="1"/>
</dbReference>
<dbReference type="AlphaFoldDB" id="A0AAW1W2A7"/>
<evidence type="ECO:0000256" key="7">
    <source>
        <dbReference type="ARBA" id="ARBA00023136"/>
    </source>
</evidence>
<dbReference type="EMBL" id="JBEDUW010000007">
    <property type="protein sequence ID" value="KAK9913754.1"/>
    <property type="molecule type" value="Genomic_DNA"/>
</dbReference>
<evidence type="ECO:0000256" key="9">
    <source>
        <dbReference type="PROSITE-ProRule" id="PRU00175"/>
    </source>
</evidence>
<keyword evidence="3" id="KW-0479">Metal-binding</keyword>
<comment type="caution">
    <text evidence="12">The sequence shown here is derived from an EMBL/GenBank/DDBJ whole genome shotgun (WGS) entry which is preliminary data.</text>
</comment>
<feature type="domain" description="RING-type" evidence="11">
    <location>
        <begin position="96"/>
        <end position="138"/>
    </location>
</feature>
<reference evidence="12 13" key="1">
    <citation type="journal article" date="2023" name="G3 (Bethesda)">
        <title>A chromosome-length genome assembly and annotation of blackberry (Rubus argutus, cv. 'Hillquist').</title>
        <authorList>
            <person name="Bruna T."/>
            <person name="Aryal R."/>
            <person name="Dudchenko O."/>
            <person name="Sargent D.J."/>
            <person name="Mead D."/>
            <person name="Buti M."/>
            <person name="Cavallini A."/>
            <person name="Hytonen T."/>
            <person name="Andres J."/>
            <person name="Pham M."/>
            <person name="Weisz D."/>
            <person name="Mascagni F."/>
            <person name="Usai G."/>
            <person name="Natali L."/>
            <person name="Bassil N."/>
            <person name="Fernandez G.E."/>
            <person name="Lomsadze A."/>
            <person name="Armour M."/>
            <person name="Olukolu B."/>
            <person name="Poorten T."/>
            <person name="Britton C."/>
            <person name="Davik J."/>
            <person name="Ashrafi H."/>
            <person name="Aiden E.L."/>
            <person name="Borodovsky M."/>
            <person name="Worthington M."/>
        </authorList>
    </citation>
    <scope>NUCLEOTIDE SEQUENCE [LARGE SCALE GENOMIC DNA]</scope>
    <source>
        <strain evidence="12">PI 553951</strain>
    </source>
</reference>
<keyword evidence="6 10" id="KW-1133">Transmembrane helix</keyword>
<accession>A0AAW1W2A7</accession>
<dbReference type="PANTHER" id="PTHR46539">
    <property type="entry name" value="E3 UBIQUITIN-PROTEIN LIGASE ATL42"/>
    <property type="match status" value="1"/>
</dbReference>
<keyword evidence="2 10" id="KW-0812">Transmembrane</keyword>
<dbReference type="InterPro" id="IPR013083">
    <property type="entry name" value="Znf_RING/FYVE/PHD"/>
</dbReference>
<evidence type="ECO:0000313" key="13">
    <source>
        <dbReference type="Proteomes" id="UP001457282"/>
    </source>
</evidence>
<protein>
    <recommendedName>
        <fullName evidence="11">RING-type domain-containing protein</fullName>
    </recommendedName>
</protein>
<organism evidence="12 13">
    <name type="scientific">Rubus argutus</name>
    <name type="common">Southern blackberry</name>
    <dbReference type="NCBI Taxonomy" id="59490"/>
    <lineage>
        <taxon>Eukaryota</taxon>
        <taxon>Viridiplantae</taxon>
        <taxon>Streptophyta</taxon>
        <taxon>Embryophyta</taxon>
        <taxon>Tracheophyta</taxon>
        <taxon>Spermatophyta</taxon>
        <taxon>Magnoliopsida</taxon>
        <taxon>eudicotyledons</taxon>
        <taxon>Gunneridae</taxon>
        <taxon>Pentapetalae</taxon>
        <taxon>rosids</taxon>
        <taxon>fabids</taxon>
        <taxon>Rosales</taxon>
        <taxon>Rosaceae</taxon>
        <taxon>Rosoideae</taxon>
        <taxon>Rosoideae incertae sedis</taxon>
        <taxon>Rubus</taxon>
    </lineage>
</organism>
<dbReference type="SUPFAM" id="SSF57850">
    <property type="entry name" value="RING/U-box"/>
    <property type="match status" value="1"/>
</dbReference>
<dbReference type="GO" id="GO:0016020">
    <property type="term" value="C:membrane"/>
    <property type="evidence" value="ECO:0007669"/>
    <property type="project" value="UniProtKB-SubCell"/>
</dbReference>
<dbReference type="Proteomes" id="UP001457282">
    <property type="component" value="Unassembled WGS sequence"/>
</dbReference>
<dbReference type="InterPro" id="IPR001841">
    <property type="entry name" value="Znf_RING"/>
</dbReference>
<evidence type="ECO:0000259" key="11">
    <source>
        <dbReference type="PROSITE" id="PS50089"/>
    </source>
</evidence>
<dbReference type="PANTHER" id="PTHR46539:SF1">
    <property type="entry name" value="E3 UBIQUITIN-PROTEIN LIGASE ATL42"/>
    <property type="match status" value="1"/>
</dbReference>
<evidence type="ECO:0000313" key="12">
    <source>
        <dbReference type="EMBL" id="KAK9913754.1"/>
    </source>
</evidence>
<evidence type="ECO:0000256" key="8">
    <source>
        <dbReference type="ARBA" id="ARBA00024209"/>
    </source>
</evidence>
<evidence type="ECO:0000256" key="1">
    <source>
        <dbReference type="ARBA" id="ARBA00004370"/>
    </source>
</evidence>
<dbReference type="Pfam" id="PF13639">
    <property type="entry name" value="zf-RING_2"/>
    <property type="match status" value="1"/>
</dbReference>
<dbReference type="GO" id="GO:0008270">
    <property type="term" value="F:zinc ion binding"/>
    <property type="evidence" value="ECO:0007669"/>
    <property type="project" value="UniProtKB-KW"/>
</dbReference>
<keyword evidence="13" id="KW-1185">Reference proteome</keyword>
<dbReference type="SMART" id="SM00184">
    <property type="entry name" value="RING"/>
    <property type="match status" value="1"/>
</dbReference>
<comment type="similarity">
    <text evidence="8">Belongs to the RING-type zinc finger family. ATL subfamily.</text>
</comment>
<evidence type="ECO:0000256" key="2">
    <source>
        <dbReference type="ARBA" id="ARBA00022692"/>
    </source>
</evidence>
<sequence>MSTPDSSGLFHGHYTVLDDREFQVRGRTLFFVVIVVTVVLLVTVFLLYARWVCRTNHARHAPPQKPCGLDAALILGLPIVLYQSSGDLESAGSGECCICLGVFENGDKVKVLPECRHCYHSDCVDTWLSAKSSCPLCRTSLRSNSDEVTQVVVQ</sequence>
<keyword evidence="5" id="KW-0862">Zinc</keyword>